<evidence type="ECO:0000313" key="2">
    <source>
        <dbReference type="Proteomes" id="UP000679179"/>
    </source>
</evidence>
<keyword evidence="2" id="KW-1185">Reference proteome</keyword>
<accession>A0A919VFX4</accession>
<gene>
    <name evidence="1" type="ORF">CPJCM30710_06420</name>
</gene>
<protein>
    <submittedName>
        <fullName evidence="1">Uncharacterized protein</fullName>
    </submittedName>
</protein>
<sequence>MLGFDIKTNAKITSAKITSSIKLNSKSIEVLTSAILIPSYLFSPVYFDQLKIPLLVNSDFNSFVTSTFEGERIYTPLSTS</sequence>
<evidence type="ECO:0000313" key="1">
    <source>
        <dbReference type="EMBL" id="GIM27976.1"/>
    </source>
</evidence>
<name>A0A919VFX4_9CLOT</name>
<organism evidence="1 2">
    <name type="scientific">Clostridium polyendosporum</name>
    <dbReference type="NCBI Taxonomy" id="69208"/>
    <lineage>
        <taxon>Bacteria</taxon>
        <taxon>Bacillati</taxon>
        <taxon>Bacillota</taxon>
        <taxon>Clostridia</taxon>
        <taxon>Eubacteriales</taxon>
        <taxon>Clostridiaceae</taxon>
        <taxon>Clostridium</taxon>
    </lineage>
</organism>
<proteinExistence type="predicted"/>
<dbReference type="AlphaFoldDB" id="A0A919VFX4"/>
<comment type="caution">
    <text evidence="1">The sequence shown here is derived from an EMBL/GenBank/DDBJ whole genome shotgun (WGS) entry which is preliminary data.</text>
</comment>
<reference evidence="1" key="1">
    <citation type="submission" date="2021-03" db="EMBL/GenBank/DDBJ databases">
        <title>Taxonomic study of Clostridium polyendosporum from meadow-gley soil under rice.</title>
        <authorList>
            <person name="Kobayashi H."/>
            <person name="Tanizawa Y."/>
            <person name="Yagura M."/>
        </authorList>
    </citation>
    <scope>NUCLEOTIDE SEQUENCE</scope>
    <source>
        <strain evidence="1">JCM 30710</strain>
    </source>
</reference>
<dbReference type="EMBL" id="BOPZ01000003">
    <property type="protein sequence ID" value="GIM27976.1"/>
    <property type="molecule type" value="Genomic_DNA"/>
</dbReference>
<dbReference type="Proteomes" id="UP000679179">
    <property type="component" value="Unassembled WGS sequence"/>
</dbReference>